<dbReference type="InterPro" id="IPR002130">
    <property type="entry name" value="Cyclophilin-type_PPIase_dom"/>
</dbReference>
<dbReference type="Pfam" id="PF00160">
    <property type="entry name" value="Pro_isomerase"/>
    <property type="match status" value="1"/>
</dbReference>
<accession>A0A0A7EHS4</accession>
<organism evidence="6 7">
    <name type="scientific">Pseudoalteromonas piratica</name>
    <dbReference type="NCBI Taxonomy" id="1348114"/>
    <lineage>
        <taxon>Bacteria</taxon>
        <taxon>Pseudomonadati</taxon>
        <taxon>Pseudomonadota</taxon>
        <taxon>Gammaproteobacteria</taxon>
        <taxon>Alteromonadales</taxon>
        <taxon>Pseudoalteromonadaceae</taxon>
        <taxon>Pseudoalteromonas</taxon>
    </lineage>
</organism>
<gene>
    <name evidence="6" type="ORF">OM33_14440</name>
</gene>
<evidence type="ECO:0000313" key="6">
    <source>
        <dbReference type="EMBL" id="AIY66174.1"/>
    </source>
</evidence>
<dbReference type="AlphaFoldDB" id="A0A0A7EHS4"/>
<dbReference type="KEGG" id="pseo:OM33_14440"/>
<evidence type="ECO:0000256" key="3">
    <source>
        <dbReference type="ARBA" id="ARBA00023235"/>
    </source>
</evidence>
<feature type="domain" description="PPIase cyclophilin-type" evidence="5">
    <location>
        <begin position="32"/>
        <end position="201"/>
    </location>
</feature>
<name>A0A0A7EHS4_9GAMM</name>
<dbReference type="EMBL" id="CP009888">
    <property type="protein sequence ID" value="AIY66174.1"/>
    <property type="molecule type" value="Genomic_DNA"/>
</dbReference>
<dbReference type="GO" id="GO:0003755">
    <property type="term" value="F:peptidyl-prolyl cis-trans isomerase activity"/>
    <property type="evidence" value="ECO:0007669"/>
    <property type="project" value="UniProtKB-KW"/>
</dbReference>
<dbReference type="InterPro" id="IPR044665">
    <property type="entry name" value="E_coli_cyclophilin_A-like"/>
</dbReference>
<dbReference type="Gene3D" id="2.40.100.10">
    <property type="entry name" value="Cyclophilin-like"/>
    <property type="match status" value="1"/>
</dbReference>
<dbReference type="RefSeq" id="WP_038642739.1">
    <property type="nucleotide sequence ID" value="NZ_CP009888.1"/>
</dbReference>
<feature type="chain" id="PRO_5002027988" description="peptidylprolyl isomerase" evidence="4">
    <location>
        <begin position="19"/>
        <end position="206"/>
    </location>
</feature>
<protein>
    <recommendedName>
        <fullName evidence="1">peptidylprolyl isomerase</fullName>
        <ecNumber evidence="1">5.2.1.8</ecNumber>
    </recommendedName>
</protein>
<dbReference type="Proteomes" id="UP000030341">
    <property type="component" value="Chromosome 1"/>
</dbReference>
<dbReference type="HOGENOM" id="CLU_012062_16_9_6"/>
<dbReference type="eggNOG" id="COG0652">
    <property type="taxonomic scope" value="Bacteria"/>
</dbReference>
<proteinExistence type="predicted"/>
<evidence type="ECO:0000259" key="5">
    <source>
        <dbReference type="PROSITE" id="PS50072"/>
    </source>
</evidence>
<dbReference type="PROSITE" id="PS50072">
    <property type="entry name" value="CSA_PPIASE_2"/>
    <property type="match status" value="1"/>
</dbReference>
<evidence type="ECO:0000256" key="4">
    <source>
        <dbReference type="SAM" id="SignalP"/>
    </source>
</evidence>
<dbReference type="STRING" id="1348114.OM33_14440"/>
<evidence type="ECO:0000256" key="1">
    <source>
        <dbReference type="ARBA" id="ARBA00013194"/>
    </source>
</evidence>
<reference evidence="6 7" key="1">
    <citation type="submission" date="2014-11" db="EMBL/GenBank/DDBJ databases">
        <title>Complete Genome Sequence of Pseudoalteromonas sp. Strain OCN003 Isolated from Kaneohe Bay, Oahu, Hawaii.</title>
        <authorList>
            <person name="Beurmann S."/>
            <person name="Videau P."/>
            <person name="Ushijima B."/>
            <person name="Smith A.M."/>
            <person name="Aeby G.S."/>
            <person name="Callahan S.M."/>
            <person name="Belcaid M."/>
        </authorList>
    </citation>
    <scope>NUCLEOTIDE SEQUENCE [LARGE SCALE GENOMIC DNA]</scope>
    <source>
        <strain evidence="6 7">OCN003</strain>
    </source>
</reference>
<dbReference type="OrthoDB" id="9807797at2"/>
<dbReference type="InterPro" id="IPR029000">
    <property type="entry name" value="Cyclophilin-like_dom_sf"/>
</dbReference>
<evidence type="ECO:0000256" key="2">
    <source>
        <dbReference type="ARBA" id="ARBA00023110"/>
    </source>
</evidence>
<dbReference type="SUPFAM" id="SSF50891">
    <property type="entry name" value="Cyclophilin-like"/>
    <property type="match status" value="1"/>
</dbReference>
<evidence type="ECO:0000313" key="7">
    <source>
        <dbReference type="Proteomes" id="UP000030341"/>
    </source>
</evidence>
<dbReference type="PANTHER" id="PTHR43246">
    <property type="entry name" value="PEPTIDYL-PROLYL CIS-TRANS ISOMERASE CYP38, CHLOROPLASTIC"/>
    <property type="match status" value="1"/>
</dbReference>
<keyword evidence="2" id="KW-0697">Rotamase</keyword>
<feature type="signal peptide" evidence="4">
    <location>
        <begin position="1"/>
        <end position="18"/>
    </location>
</feature>
<sequence>MKYILTLLLVVASFASSANLVKKGEFIQKDNAYPMVKLTTTMGDIVVELDRRKAPITVNNFLGYVVDGGYEDTVFHRVEHDAEQERDFVIQGGGYDKKYDGAYMGPEIPNESGNGLKNDMYTIAMAYQDRKPHSATRQFFFNMNDNDHLNPGREWGFAVFGYVTEGTETLDKIMRVETGCHDKLGWCFVPKEPVVILKAQVLEPLQ</sequence>
<keyword evidence="4" id="KW-0732">Signal</keyword>
<dbReference type="EC" id="5.2.1.8" evidence="1"/>
<keyword evidence="7" id="KW-1185">Reference proteome</keyword>
<keyword evidence="3 6" id="KW-0413">Isomerase</keyword>